<reference evidence="3 4" key="1">
    <citation type="submission" date="2018-11" db="EMBL/GenBank/DDBJ databases">
        <title>Genomes From Bacteria Associated with the Canine Oral Cavity: a Test Case for Automated Genome-Based Taxonomic Assignment.</title>
        <authorList>
            <person name="Coil D.A."/>
            <person name="Jospin G."/>
            <person name="Darling A.E."/>
            <person name="Wallis C."/>
            <person name="Davis I.J."/>
            <person name="Harris S."/>
            <person name="Eisen J.A."/>
            <person name="Holcombe L.J."/>
            <person name="O'Flynn C."/>
        </authorList>
    </citation>
    <scope>NUCLEOTIDE SEQUENCE [LARGE SCALE GENOMIC DNA]</scope>
    <source>
        <strain evidence="3 4">OH5050</strain>
    </source>
</reference>
<name>A0A3P1V4Y5_9ACTO</name>
<keyword evidence="4" id="KW-1185">Reference proteome</keyword>
<accession>A0A3P1V4Y5</accession>
<organism evidence="3 4">
    <name type="scientific">Actinomyces bowdenii</name>
    <dbReference type="NCBI Taxonomy" id="131109"/>
    <lineage>
        <taxon>Bacteria</taxon>
        <taxon>Bacillati</taxon>
        <taxon>Actinomycetota</taxon>
        <taxon>Actinomycetes</taxon>
        <taxon>Actinomycetales</taxon>
        <taxon>Actinomycetaceae</taxon>
        <taxon>Actinomyces</taxon>
    </lineage>
</organism>
<dbReference type="EMBL" id="RQZC01000010">
    <property type="protein sequence ID" value="RRD29209.1"/>
    <property type="molecule type" value="Genomic_DNA"/>
</dbReference>
<dbReference type="OrthoDB" id="3253540at2"/>
<evidence type="ECO:0000313" key="4">
    <source>
        <dbReference type="Proteomes" id="UP000271272"/>
    </source>
</evidence>
<proteinExistence type="predicted"/>
<dbReference type="SMART" id="SM00858">
    <property type="entry name" value="SAF"/>
    <property type="match status" value="1"/>
</dbReference>
<dbReference type="Gene3D" id="3.90.1210.10">
    <property type="entry name" value="Antifreeze-like/N-acetylneuraminic acid synthase C-terminal domain"/>
    <property type="match status" value="1"/>
</dbReference>
<dbReference type="Proteomes" id="UP000271272">
    <property type="component" value="Unassembled WGS sequence"/>
</dbReference>
<dbReference type="Pfam" id="PF08666">
    <property type="entry name" value="SAF"/>
    <property type="match status" value="1"/>
</dbReference>
<dbReference type="InterPro" id="IPR013974">
    <property type="entry name" value="SAF"/>
</dbReference>
<feature type="domain" description="SAF" evidence="2">
    <location>
        <begin position="25"/>
        <end position="86"/>
    </location>
</feature>
<evidence type="ECO:0000313" key="3">
    <source>
        <dbReference type="EMBL" id="RRD29209.1"/>
    </source>
</evidence>
<keyword evidence="3" id="KW-0282">Flagellum</keyword>
<protein>
    <submittedName>
        <fullName evidence="3">Flagellar biosynthesis protein FlgA</fullName>
    </submittedName>
</protein>
<gene>
    <name evidence="3" type="ORF">EII10_07520</name>
</gene>
<keyword evidence="3" id="KW-0969">Cilium</keyword>
<comment type="caution">
    <text evidence="3">The sequence shown here is derived from an EMBL/GenBank/DDBJ whole genome shotgun (WGS) entry which is preliminary data.</text>
</comment>
<evidence type="ECO:0000259" key="2">
    <source>
        <dbReference type="SMART" id="SM00858"/>
    </source>
</evidence>
<feature type="region of interest" description="Disordered" evidence="1">
    <location>
        <begin position="139"/>
        <end position="175"/>
    </location>
</feature>
<dbReference type="CDD" id="cd11614">
    <property type="entry name" value="SAF_CpaB_FlgA_like"/>
    <property type="match status" value="1"/>
</dbReference>
<feature type="compositionally biased region" description="Low complexity" evidence="1">
    <location>
        <begin position="143"/>
        <end position="157"/>
    </location>
</feature>
<sequence length="234" mass="23043">MVALCLGGAVLLALGVLRPAAQPGQEVLVVARALDAGHVLTREDVERRSLPLEALPSAGLAGEEVIGLRSAIALEPGTVLTTSMTSAALTRDLDDQERVVQVPVEVGAQLAQPGARVDVVGRAPAPGESGALVPVEADGEAGTGAEQAAGSSGAKAGEGPGASPPTGAPGAFGQPAHRVLSSGARVISVQSVGEADQWTSGRKVTLVTLAVPASDATLVVGAATNGELGIVLSP</sequence>
<keyword evidence="3" id="KW-0966">Cell projection</keyword>
<dbReference type="AlphaFoldDB" id="A0A3P1V4Y5"/>
<evidence type="ECO:0000256" key="1">
    <source>
        <dbReference type="SAM" id="MobiDB-lite"/>
    </source>
</evidence>